<keyword evidence="3" id="KW-0479">Metal-binding</keyword>
<dbReference type="InterPro" id="IPR002401">
    <property type="entry name" value="Cyt_P450_E_grp-I"/>
</dbReference>
<dbReference type="InterPro" id="IPR050121">
    <property type="entry name" value="Cytochrome_P450_monoxygenase"/>
</dbReference>
<dbReference type="RefSeq" id="WP_357786026.1">
    <property type="nucleotide sequence ID" value="NZ_JBFAKC010000010.1"/>
</dbReference>
<evidence type="ECO:0000256" key="3">
    <source>
        <dbReference type="RuleBase" id="RU000461"/>
    </source>
</evidence>
<dbReference type="Gene3D" id="1.10.630.10">
    <property type="entry name" value="Cytochrome P450"/>
    <property type="match status" value="1"/>
</dbReference>
<comment type="similarity">
    <text evidence="2 3">Belongs to the cytochrome P450 family.</text>
</comment>
<dbReference type="Proteomes" id="UP001551695">
    <property type="component" value="Unassembled WGS sequence"/>
</dbReference>
<keyword evidence="5" id="KW-1185">Reference proteome</keyword>
<organism evidence="4 5">
    <name type="scientific">Nocardia aurea</name>
    <dbReference type="NCBI Taxonomy" id="2144174"/>
    <lineage>
        <taxon>Bacteria</taxon>
        <taxon>Bacillati</taxon>
        <taxon>Actinomycetota</taxon>
        <taxon>Actinomycetes</taxon>
        <taxon>Mycobacteriales</taxon>
        <taxon>Nocardiaceae</taxon>
        <taxon>Nocardia</taxon>
    </lineage>
</organism>
<reference evidence="4 5" key="1">
    <citation type="submission" date="2024-06" db="EMBL/GenBank/DDBJ databases">
        <title>The Natural Products Discovery Center: Release of the First 8490 Sequenced Strains for Exploring Actinobacteria Biosynthetic Diversity.</title>
        <authorList>
            <person name="Kalkreuter E."/>
            <person name="Kautsar S.A."/>
            <person name="Yang D."/>
            <person name="Bader C.D."/>
            <person name="Teijaro C.N."/>
            <person name="Fluegel L."/>
            <person name="Davis C.M."/>
            <person name="Simpson J.R."/>
            <person name="Lauterbach L."/>
            <person name="Steele A.D."/>
            <person name="Gui C."/>
            <person name="Meng S."/>
            <person name="Li G."/>
            <person name="Viehrig K."/>
            <person name="Ye F."/>
            <person name="Su P."/>
            <person name="Kiefer A.F."/>
            <person name="Nichols A."/>
            <person name="Cepeda A.J."/>
            <person name="Yan W."/>
            <person name="Fan B."/>
            <person name="Jiang Y."/>
            <person name="Adhikari A."/>
            <person name="Zheng C.-J."/>
            <person name="Schuster L."/>
            <person name="Cowan T.M."/>
            <person name="Smanski M.J."/>
            <person name="Chevrette M.G."/>
            <person name="De Carvalho L.P.S."/>
            <person name="Shen B."/>
        </authorList>
    </citation>
    <scope>NUCLEOTIDE SEQUENCE [LARGE SCALE GENOMIC DNA]</scope>
    <source>
        <strain evidence="4 5">NPDC050403</strain>
    </source>
</reference>
<dbReference type="SUPFAM" id="SSF48264">
    <property type="entry name" value="Cytochrome P450"/>
    <property type="match status" value="1"/>
</dbReference>
<dbReference type="InterPro" id="IPR036396">
    <property type="entry name" value="Cyt_P450_sf"/>
</dbReference>
<protein>
    <submittedName>
        <fullName evidence="4">Cytochrome P450</fullName>
    </submittedName>
</protein>
<keyword evidence="3" id="KW-0503">Monooxygenase</keyword>
<evidence type="ECO:0000256" key="1">
    <source>
        <dbReference type="ARBA" id="ARBA00001971"/>
    </source>
</evidence>
<dbReference type="PRINTS" id="PR00463">
    <property type="entry name" value="EP450I"/>
</dbReference>
<dbReference type="EMBL" id="JBFAKC010000010">
    <property type="protein sequence ID" value="MEV0710235.1"/>
    <property type="molecule type" value="Genomic_DNA"/>
</dbReference>
<evidence type="ECO:0000313" key="4">
    <source>
        <dbReference type="EMBL" id="MEV0710235.1"/>
    </source>
</evidence>
<keyword evidence="3" id="KW-0349">Heme</keyword>
<dbReference type="InterPro" id="IPR001128">
    <property type="entry name" value="Cyt_P450"/>
</dbReference>
<keyword evidence="3" id="KW-0560">Oxidoreductase</keyword>
<comment type="caution">
    <text evidence="4">The sequence shown here is derived from an EMBL/GenBank/DDBJ whole genome shotgun (WGS) entry which is preliminary data.</text>
</comment>
<dbReference type="PROSITE" id="PS00086">
    <property type="entry name" value="CYTOCHROME_P450"/>
    <property type="match status" value="1"/>
</dbReference>
<dbReference type="PRINTS" id="PR00385">
    <property type="entry name" value="P450"/>
</dbReference>
<evidence type="ECO:0000313" key="5">
    <source>
        <dbReference type="Proteomes" id="UP001551695"/>
    </source>
</evidence>
<accession>A0ABV3FXS1</accession>
<gene>
    <name evidence="4" type="ORF">AB0I48_21950</name>
</gene>
<keyword evidence="3" id="KW-0408">Iron</keyword>
<dbReference type="PANTHER" id="PTHR24305">
    <property type="entry name" value="CYTOCHROME P450"/>
    <property type="match status" value="1"/>
</dbReference>
<comment type="cofactor">
    <cofactor evidence="1">
        <name>heme</name>
        <dbReference type="ChEBI" id="CHEBI:30413"/>
    </cofactor>
</comment>
<evidence type="ECO:0000256" key="2">
    <source>
        <dbReference type="ARBA" id="ARBA00010617"/>
    </source>
</evidence>
<proteinExistence type="inferred from homology"/>
<dbReference type="Pfam" id="PF00067">
    <property type="entry name" value="p450"/>
    <property type="match status" value="1"/>
</dbReference>
<sequence length="451" mass="50821">MSTALTATSVRELPGPPGIPILGNLPWMAPSRLHHVLDRWCAEYGPLYRVSVPGRSIVVVSDPELNRDILRRRPEDFRRQSTIESIMDEMGSNGLFSLEGDAWRRRRKLAMPAFNAANLRSFHPTLEMITERLRNRWLRGSPDDMRADLTRYTVDVTAKLTFDYDINTIEQSGDVIQRHLEHIFPMLNRRLNLPIPYWHYVKLPADRALDRALRALRADTDDLLARARATVPEQPRNFIEALLLAQHDDEFFTDEELFAEALTILVAGQDTTSNALAWLLYHLAGRPGVQQRIRDELAEIPSALDRQPYLEAVVAESMRLRPTTPLLLMEAVRETAVGGVRIPAGTWVVVDVGYAAVQPANFSDPTSFDPTRWLGETAHGTHRPEISMPFGAGPRFCPGRGLAMAELKSVVAMACDTFDIRVPDGVAPPRERFDFAVVPVDLRLELVRRSA</sequence>
<dbReference type="PANTHER" id="PTHR24305:SF166">
    <property type="entry name" value="CYTOCHROME P450 12A4, MITOCHONDRIAL-RELATED"/>
    <property type="match status" value="1"/>
</dbReference>
<dbReference type="InterPro" id="IPR017972">
    <property type="entry name" value="Cyt_P450_CS"/>
</dbReference>
<name>A0ABV3FXS1_9NOCA</name>